<proteinExistence type="predicted"/>
<feature type="transmembrane region" description="Helical" evidence="1">
    <location>
        <begin position="21"/>
        <end position="41"/>
    </location>
</feature>
<accession>A0A563VPC9</accession>
<dbReference type="AlphaFoldDB" id="A0A563VPC9"/>
<keyword evidence="1" id="KW-1133">Transmembrane helix</keyword>
<sequence>MDSSQRSGKDAESPHHRWAGILGTTVAILTMTLPLIMIAYYSPSKSNAEPLPRDAILLPRYLN</sequence>
<evidence type="ECO:0000313" key="2">
    <source>
        <dbReference type="EMBL" id="VEP13322.1"/>
    </source>
</evidence>
<keyword evidence="1" id="KW-0812">Transmembrane</keyword>
<dbReference type="OrthoDB" id="495583at2"/>
<gene>
    <name evidence="2" type="ORF">H1P_1940008</name>
</gene>
<evidence type="ECO:0000313" key="3">
    <source>
        <dbReference type="Proteomes" id="UP000320055"/>
    </source>
</evidence>
<keyword evidence="1" id="KW-0472">Membrane</keyword>
<name>A0A563VPC9_9CYAN</name>
<reference evidence="2 3" key="1">
    <citation type="submission" date="2019-01" db="EMBL/GenBank/DDBJ databases">
        <authorList>
            <person name="Brito A."/>
        </authorList>
    </citation>
    <scope>NUCLEOTIDE SEQUENCE [LARGE SCALE GENOMIC DNA]</scope>
    <source>
        <strain evidence="2">1</strain>
    </source>
</reference>
<protein>
    <submittedName>
        <fullName evidence="2">Uncharacterized protein</fullName>
    </submittedName>
</protein>
<organism evidence="2 3">
    <name type="scientific">Hyella patelloides LEGE 07179</name>
    <dbReference type="NCBI Taxonomy" id="945734"/>
    <lineage>
        <taxon>Bacteria</taxon>
        <taxon>Bacillati</taxon>
        <taxon>Cyanobacteriota</taxon>
        <taxon>Cyanophyceae</taxon>
        <taxon>Pleurocapsales</taxon>
        <taxon>Hyellaceae</taxon>
        <taxon>Hyella</taxon>
    </lineage>
</organism>
<dbReference type="Proteomes" id="UP000320055">
    <property type="component" value="Unassembled WGS sequence"/>
</dbReference>
<evidence type="ECO:0000256" key="1">
    <source>
        <dbReference type="SAM" id="Phobius"/>
    </source>
</evidence>
<dbReference type="EMBL" id="CAACVJ010000106">
    <property type="protein sequence ID" value="VEP13322.1"/>
    <property type="molecule type" value="Genomic_DNA"/>
</dbReference>
<keyword evidence="3" id="KW-1185">Reference proteome</keyword>